<evidence type="ECO:0000313" key="3">
    <source>
        <dbReference type="EMBL" id="KAG7125720.1"/>
    </source>
</evidence>
<reference evidence="3" key="1">
    <citation type="journal article" date="2021" name="Mol. Plant Pathol.">
        <title>A 20-kb lineage-specific genomic region tames virulence in pathogenic amphidiploid Verticillium longisporum.</title>
        <authorList>
            <person name="Harting R."/>
            <person name="Starke J."/>
            <person name="Kusch H."/>
            <person name="Poggeler S."/>
            <person name="Maurus I."/>
            <person name="Schluter R."/>
            <person name="Landesfeind M."/>
            <person name="Bulla I."/>
            <person name="Nowrousian M."/>
            <person name="de Jonge R."/>
            <person name="Stahlhut G."/>
            <person name="Hoff K.J."/>
            <person name="Asshauer K.P."/>
            <person name="Thurmer A."/>
            <person name="Stanke M."/>
            <person name="Daniel R."/>
            <person name="Morgenstern B."/>
            <person name="Thomma B.P.H.J."/>
            <person name="Kronstad J.W."/>
            <person name="Braus-Stromeyer S.A."/>
            <person name="Braus G.H."/>
        </authorList>
    </citation>
    <scope>NUCLEOTIDE SEQUENCE</scope>
    <source>
        <strain evidence="3">Vl32</strain>
    </source>
</reference>
<protein>
    <recommendedName>
        <fullName evidence="5">MARVEL domain-containing protein</fullName>
    </recommendedName>
</protein>
<keyword evidence="2" id="KW-0472">Membrane</keyword>
<dbReference type="AlphaFoldDB" id="A0A8I2ZDD0"/>
<proteinExistence type="predicted"/>
<gene>
    <name evidence="3" type="ORF">HYQ45_012974</name>
</gene>
<feature type="transmembrane region" description="Helical" evidence="2">
    <location>
        <begin position="148"/>
        <end position="171"/>
    </location>
</feature>
<feature type="transmembrane region" description="Helical" evidence="2">
    <location>
        <begin position="87"/>
        <end position="107"/>
    </location>
</feature>
<feature type="transmembrane region" description="Helical" evidence="2">
    <location>
        <begin position="113"/>
        <end position="136"/>
    </location>
</feature>
<evidence type="ECO:0000313" key="4">
    <source>
        <dbReference type="Proteomes" id="UP000689129"/>
    </source>
</evidence>
<sequence length="308" mass="33514">MQSNVAESSATAHPSSERPTTPTPDAQPTVARQTQPPLISNVQSFVPQTYLYPPQPPLYGPGPRKPRIIPFTRSWHIAKIVLRSFELACAIIVIALTIALISVALYASHLPLVLSLPPACMCVVWETAEFITLCARGGKQGIHPGAHVGVHLVTWLYWALGIVCMGMFSFYRGDYRDSSDFDYGMGLNYGIIGTSAAAFLVTFTLFVRACVETNQRNRQQRQIFVMTGNGGPFYVMPQAQASLMQQYPQAMPMPGVYPGAPQYPPARDYKVPVTGGAPAHPVMSPADGSFYGPGTLTNSKREPAVEPI</sequence>
<accession>A0A8I2ZDD0</accession>
<feature type="transmembrane region" description="Helical" evidence="2">
    <location>
        <begin position="191"/>
        <end position="211"/>
    </location>
</feature>
<dbReference type="OrthoDB" id="5279542at2759"/>
<evidence type="ECO:0008006" key="5">
    <source>
        <dbReference type="Google" id="ProtNLM"/>
    </source>
</evidence>
<dbReference type="Proteomes" id="UP000689129">
    <property type="component" value="Unassembled WGS sequence"/>
</dbReference>
<evidence type="ECO:0000256" key="1">
    <source>
        <dbReference type="SAM" id="MobiDB-lite"/>
    </source>
</evidence>
<feature type="region of interest" description="Disordered" evidence="1">
    <location>
        <begin position="1"/>
        <end position="32"/>
    </location>
</feature>
<name>A0A8I2ZDD0_VERLO</name>
<keyword evidence="2" id="KW-1133">Transmembrane helix</keyword>
<keyword evidence="2" id="KW-0812">Transmembrane</keyword>
<organism evidence="3 4">
    <name type="scientific">Verticillium longisporum</name>
    <name type="common">Verticillium dahliae var. longisporum</name>
    <dbReference type="NCBI Taxonomy" id="100787"/>
    <lineage>
        <taxon>Eukaryota</taxon>
        <taxon>Fungi</taxon>
        <taxon>Dikarya</taxon>
        <taxon>Ascomycota</taxon>
        <taxon>Pezizomycotina</taxon>
        <taxon>Sordariomycetes</taxon>
        <taxon>Hypocreomycetidae</taxon>
        <taxon>Glomerellales</taxon>
        <taxon>Plectosphaerellaceae</taxon>
        <taxon>Verticillium</taxon>
    </lineage>
</organism>
<evidence type="ECO:0000256" key="2">
    <source>
        <dbReference type="SAM" id="Phobius"/>
    </source>
</evidence>
<dbReference type="EMBL" id="JAEMWZ010000307">
    <property type="protein sequence ID" value="KAG7125720.1"/>
    <property type="molecule type" value="Genomic_DNA"/>
</dbReference>
<comment type="caution">
    <text evidence="3">The sequence shown here is derived from an EMBL/GenBank/DDBJ whole genome shotgun (WGS) entry which is preliminary data.</text>
</comment>